<sequence>MVEGIIIKGIGGFYYVKTNNGIYECRARGVFREDNITPLIGDKVKIRVNDLDKTGYVEEVMERKTELIRPPVANITQAVVVMSAKDPSLNLWLLDRFLVLSEEQNLNVVIVINKIDLDNSSFVEDIYKIYTDIGYKVILSSCKLNRGIHELKEALKDEITVFAGPSGVGKSSVLNEIQPNLKLETGEISKKTKRGRHTTRHVELIELEIGGYVLDTPGFSSLELDFIKREEEVQYYFKEIRKYSDGCKFNSCLHFKEPNCEVKNQVESENISRERYKNYLNFLEEVKRHNRRY</sequence>
<dbReference type="GO" id="GO:0003924">
    <property type="term" value="F:GTPase activity"/>
    <property type="evidence" value="ECO:0007669"/>
    <property type="project" value="UniProtKB-UniRule"/>
</dbReference>
<dbReference type="SUPFAM" id="SSF52540">
    <property type="entry name" value="P-loop containing nucleoside triphosphate hydrolases"/>
    <property type="match status" value="1"/>
</dbReference>
<feature type="domain" description="CP-type G" evidence="12">
    <location>
        <begin position="64"/>
        <end position="222"/>
    </location>
</feature>
<comment type="subunit">
    <text evidence="10">Monomer. Associates with 30S ribosomal subunit, binds 16S rRNA.</text>
</comment>
<dbReference type="Gene3D" id="2.40.50.140">
    <property type="entry name" value="Nucleic acid-binding proteins"/>
    <property type="match status" value="1"/>
</dbReference>
<evidence type="ECO:0000313" key="14">
    <source>
        <dbReference type="Proteomes" id="UP001142078"/>
    </source>
</evidence>
<keyword evidence="8 10" id="KW-0694">RNA-binding</keyword>
<evidence type="ECO:0000256" key="1">
    <source>
        <dbReference type="ARBA" id="ARBA00022490"/>
    </source>
</evidence>
<evidence type="ECO:0000256" key="8">
    <source>
        <dbReference type="ARBA" id="ARBA00022884"/>
    </source>
</evidence>
<evidence type="ECO:0000256" key="5">
    <source>
        <dbReference type="ARBA" id="ARBA00022741"/>
    </source>
</evidence>
<feature type="binding site" evidence="10">
    <location>
        <position position="247"/>
    </location>
    <ligand>
        <name>Zn(2+)</name>
        <dbReference type="ChEBI" id="CHEBI:29105"/>
    </ligand>
</feature>
<keyword evidence="4 10" id="KW-0699">rRNA-binding</keyword>
<evidence type="ECO:0000259" key="12">
    <source>
        <dbReference type="PROSITE" id="PS51721"/>
    </source>
</evidence>
<dbReference type="Pfam" id="PF03193">
    <property type="entry name" value="RsgA_GTPase"/>
    <property type="match status" value="1"/>
</dbReference>
<dbReference type="CDD" id="cd01854">
    <property type="entry name" value="YjeQ_EngC"/>
    <property type="match status" value="1"/>
</dbReference>
<evidence type="ECO:0000259" key="11">
    <source>
        <dbReference type="PROSITE" id="PS50936"/>
    </source>
</evidence>
<dbReference type="Pfam" id="PF16745">
    <property type="entry name" value="RsgA_N"/>
    <property type="match status" value="1"/>
</dbReference>
<dbReference type="InterPro" id="IPR012340">
    <property type="entry name" value="NA-bd_OB-fold"/>
</dbReference>
<dbReference type="AlphaFoldDB" id="A0A9X2MJR3"/>
<dbReference type="GO" id="GO:0042274">
    <property type="term" value="P:ribosomal small subunit biogenesis"/>
    <property type="evidence" value="ECO:0007669"/>
    <property type="project" value="UniProtKB-UniRule"/>
</dbReference>
<keyword evidence="3 10" id="KW-0479">Metal-binding</keyword>
<evidence type="ECO:0000256" key="10">
    <source>
        <dbReference type="HAMAP-Rule" id="MF_01820"/>
    </source>
</evidence>
<keyword evidence="2 10" id="KW-0690">Ribosome biogenesis</keyword>
<dbReference type="RefSeq" id="WP_042682067.1">
    <property type="nucleotide sequence ID" value="NZ_CABKTM010000043.1"/>
</dbReference>
<protein>
    <recommendedName>
        <fullName evidence="10">Small ribosomal subunit biogenesis GTPase RsgA</fullName>
        <ecNumber evidence="10">3.6.1.-</ecNumber>
    </recommendedName>
</protein>
<dbReference type="InterPro" id="IPR004881">
    <property type="entry name" value="Ribosome_biogen_GTPase_RsgA"/>
</dbReference>
<feature type="binding site" evidence="10">
    <location>
        <begin position="164"/>
        <end position="172"/>
    </location>
    <ligand>
        <name>GTP</name>
        <dbReference type="ChEBI" id="CHEBI:37565"/>
    </ligand>
</feature>
<dbReference type="GO" id="GO:0046872">
    <property type="term" value="F:metal ion binding"/>
    <property type="evidence" value="ECO:0007669"/>
    <property type="project" value="UniProtKB-KW"/>
</dbReference>
<keyword evidence="9 10" id="KW-0342">GTP-binding</keyword>
<feature type="domain" description="EngC GTPase" evidence="11">
    <location>
        <begin position="73"/>
        <end position="220"/>
    </location>
</feature>
<dbReference type="EMBL" id="JANJZL010000001">
    <property type="protein sequence ID" value="MCR2042576.1"/>
    <property type="molecule type" value="Genomic_DNA"/>
</dbReference>
<evidence type="ECO:0000256" key="6">
    <source>
        <dbReference type="ARBA" id="ARBA00022801"/>
    </source>
</evidence>
<organism evidence="13 14">
    <name type="scientific">Anaerosalibacter massiliensis</name>
    <dbReference type="NCBI Taxonomy" id="1347392"/>
    <lineage>
        <taxon>Bacteria</taxon>
        <taxon>Bacillati</taxon>
        <taxon>Bacillota</taxon>
        <taxon>Tissierellia</taxon>
        <taxon>Tissierellales</taxon>
        <taxon>Sporanaerobacteraceae</taxon>
        <taxon>Anaerosalibacter</taxon>
    </lineage>
</organism>
<evidence type="ECO:0000256" key="3">
    <source>
        <dbReference type="ARBA" id="ARBA00022723"/>
    </source>
</evidence>
<reference evidence="13" key="1">
    <citation type="submission" date="2022-07" db="EMBL/GenBank/DDBJ databases">
        <title>Enhanced cultured diversity of the mouse gut microbiota enables custom-made synthetic communities.</title>
        <authorList>
            <person name="Afrizal A."/>
        </authorList>
    </citation>
    <scope>NUCLEOTIDE SEQUENCE</scope>
    <source>
        <strain evidence="13">DSM 29482</strain>
    </source>
</reference>
<evidence type="ECO:0000313" key="13">
    <source>
        <dbReference type="EMBL" id="MCR2042576.1"/>
    </source>
</evidence>
<feature type="binding site" evidence="10">
    <location>
        <begin position="113"/>
        <end position="116"/>
    </location>
    <ligand>
        <name>GTP</name>
        <dbReference type="ChEBI" id="CHEBI:37565"/>
    </ligand>
</feature>
<comment type="subcellular location">
    <subcellularLocation>
        <location evidence="10">Cytoplasm</location>
    </subcellularLocation>
</comment>
<dbReference type="EC" id="3.6.1.-" evidence="10"/>
<dbReference type="OrthoDB" id="9809485at2"/>
<dbReference type="GO" id="GO:0005737">
    <property type="term" value="C:cytoplasm"/>
    <property type="evidence" value="ECO:0007669"/>
    <property type="project" value="UniProtKB-SubCell"/>
</dbReference>
<dbReference type="GO" id="GO:0005525">
    <property type="term" value="F:GTP binding"/>
    <property type="evidence" value="ECO:0007669"/>
    <property type="project" value="UniProtKB-UniRule"/>
</dbReference>
<evidence type="ECO:0000256" key="2">
    <source>
        <dbReference type="ARBA" id="ARBA00022517"/>
    </source>
</evidence>
<feature type="binding site" evidence="10">
    <location>
        <position position="260"/>
    </location>
    <ligand>
        <name>Zn(2+)</name>
        <dbReference type="ChEBI" id="CHEBI:29105"/>
    </ligand>
</feature>
<comment type="similarity">
    <text evidence="10">Belongs to the TRAFAC class YlqF/YawG GTPase family. RsgA subfamily.</text>
</comment>
<keyword evidence="14" id="KW-1185">Reference proteome</keyword>
<accession>A0A9X2MJR3</accession>
<dbReference type="InterPro" id="IPR027417">
    <property type="entry name" value="P-loop_NTPase"/>
</dbReference>
<dbReference type="Proteomes" id="UP001142078">
    <property type="component" value="Unassembled WGS sequence"/>
</dbReference>
<dbReference type="InterPro" id="IPR030378">
    <property type="entry name" value="G_CP_dom"/>
</dbReference>
<keyword evidence="7 10" id="KW-0862">Zinc</keyword>
<comment type="function">
    <text evidence="10">One of several proteins that assist in the late maturation steps of the functional core of the 30S ribosomal subunit. Helps release RbfA from mature subunits. May play a role in the assembly of ribosomal proteins into the subunit. Circularly permuted GTPase that catalyzes slow GTP hydrolysis, GTPase activity is stimulated by the 30S ribosomal subunit.</text>
</comment>
<evidence type="ECO:0000256" key="7">
    <source>
        <dbReference type="ARBA" id="ARBA00022833"/>
    </source>
</evidence>
<dbReference type="PROSITE" id="PS50936">
    <property type="entry name" value="ENGC_GTPASE"/>
    <property type="match status" value="1"/>
</dbReference>
<dbReference type="Gene3D" id="3.40.50.300">
    <property type="entry name" value="P-loop containing nucleotide triphosphate hydrolases"/>
    <property type="match status" value="1"/>
</dbReference>
<evidence type="ECO:0000256" key="4">
    <source>
        <dbReference type="ARBA" id="ARBA00022730"/>
    </source>
</evidence>
<comment type="caution">
    <text evidence="13">The sequence shown here is derived from an EMBL/GenBank/DDBJ whole genome shotgun (WGS) entry which is preliminary data.</text>
</comment>
<dbReference type="HAMAP" id="MF_01820">
    <property type="entry name" value="GTPase_RsgA"/>
    <property type="match status" value="1"/>
</dbReference>
<comment type="cofactor">
    <cofactor evidence="10">
        <name>Zn(2+)</name>
        <dbReference type="ChEBI" id="CHEBI:29105"/>
    </cofactor>
    <text evidence="10">Binds 1 zinc ion per subunit.</text>
</comment>
<dbReference type="PANTHER" id="PTHR32120:SF11">
    <property type="entry name" value="SMALL RIBOSOMAL SUBUNIT BIOGENESIS GTPASE RSGA 1, MITOCHONDRIAL-RELATED"/>
    <property type="match status" value="1"/>
</dbReference>
<dbReference type="Gene3D" id="1.10.40.50">
    <property type="entry name" value="Probable gtpase engc, domain 3"/>
    <property type="match status" value="1"/>
</dbReference>
<gene>
    <name evidence="10 13" type="primary">rsgA</name>
    <name evidence="13" type="ORF">NSA23_00465</name>
</gene>
<keyword evidence="1 10" id="KW-0963">Cytoplasm</keyword>
<feature type="binding site" evidence="10">
    <location>
        <position position="252"/>
    </location>
    <ligand>
        <name>Zn(2+)</name>
        <dbReference type="ChEBI" id="CHEBI:29105"/>
    </ligand>
</feature>
<proteinExistence type="inferred from homology"/>
<keyword evidence="5 10" id="KW-0547">Nucleotide-binding</keyword>
<dbReference type="InterPro" id="IPR010914">
    <property type="entry name" value="RsgA_GTPase_dom"/>
</dbReference>
<dbReference type="SUPFAM" id="SSF50249">
    <property type="entry name" value="Nucleic acid-binding proteins"/>
    <property type="match status" value="1"/>
</dbReference>
<dbReference type="PROSITE" id="PS51721">
    <property type="entry name" value="G_CP"/>
    <property type="match status" value="1"/>
</dbReference>
<evidence type="ECO:0000256" key="9">
    <source>
        <dbReference type="ARBA" id="ARBA00023134"/>
    </source>
</evidence>
<dbReference type="InterPro" id="IPR031944">
    <property type="entry name" value="RsgA_N"/>
</dbReference>
<dbReference type="PANTHER" id="PTHR32120">
    <property type="entry name" value="SMALL RIBOSOMAL SUBUNIT BIOGENESIS GTPASE RSGA"/>
    <property type="match status" value="1"/>
</dbReference>
<keyword evidence="6 10" id="KW-0378">Hydrolase</keyword>
<name>A0A9X2MJR3_9FIRM</name>
<dbReference type="GO" id="GO:0019843">
    <property type="term" value="F:rRNA binding"/>
    <property type="evidence" value="ECO:0007669"/>
    <property type="project" value="UniProtKB-KW"/>
</dbReference>
<feature type="binding site" evidence="10">
    <location>
        <position position="254"/>
    </location>
    <ligand>
        <name>Zn(2+)</name>
        <dbReference type="ChEBI" id="CHEBI:29105"/>
    </ligand>
</feature>
<dbReference type="NCBIfam" id="TIGR00157">
    <property type="entry name" value="ribosome small subunit-dependent GTPase A"/>
    <property type="match status" value="1"/>
</dbReference>